<name>A0A5C6AZD7_9BACT</name>
<evidence type="ECO:0000313" key="2">
    <source>
        <dbReference type="Proteomes" id="UP000319908"/>
    </source>
</evidence>
<keyword evidence="2" id="KW-1185">Reference proteome</keyword>
<evidence type="ECO:0000313" key="1">
    <source>
        <dbReference type="EMBL" id="TWU05405.1"/>
    </source>
</evidence>
<dbReference type="InterPro" id="IPR022385">
    <property type="entry name" value="Rhs_assc_core"/>
</dbReference>
<dbReference type="OrthoDB" id="212671at2"/>
<organism evidence="1 2">
    <name type="scientific">Allorhodopirellula heiligendammensis</name>
    <dbReference type="NCBI Taxonomy" id="2714739"/>
    <lineage>
        <taxon>Bacteria</taxon>
        <taxon>Pseudomonadati</taxon>
        <taxon>Planctomycetota</taxon>
        <taxon>Planctomycetia</taxon>
        <taxon>Pirellulales</taxon>
        <taxon>Pirellulaceae</taxon>
        <taxon>Allorhodopirellula</taxon>
    </lineage>
</organism>
<accession>A0A5C6AZD7</accession>
<sequence length="773" mass="86421">MTQYIYGTTLSDSAIASSSLLRREIYPDSTGTSDSVSYTYNRQSQRTSLTDQNGSTRQYDFDALGRQTQDRVTTLGAGVDGAIRRVEQTYDVRGNVAAVTCYNNPSVGSGSIENQINRQFDGFGQVTKTFQSHSGAVNPASTPSVGRSYTDGSGNVLRPTATLYPNGREVTLDYGSSGSITDKLNQVSSLIDDDSTVLAAYEYLGLGTFVQQDSTQADLRYTLISPTLSTDPDTGDIYSGLDRFGQVKDVRWRDVSAGTDLSRIEYGYDRASNRTWRENPSDPNREHDWLYAYDGLNRLQSAQRGQLNGTHTAITTLDAAQCWTLDPTGNWKEFRQDKNGDGTWDFNQTRTANEVNEITDISNTPSDIWATPAYDKNGNTTTNPRPDLGTNATMTATFDAWNRMTKLVDDTTSNVLLENQFDGRNFRVAAKEYTSGTLARTRDYYFTDTWQCVEEHVDTSNTPRRQYVWGMRYIDDLVLRDRDISPSGGLLTERLYYLADANWNTTAVVSDSGSVQERYEYAPYGNLSIFEANFTPRAVSTYGVHYTYTSREWTPDAGLYYFRNRWYDAQLGRFSSRDPIGYDNGMSLYMAYFAVHGFDPLGLMSCQEFLNSSIDNFAWPERAENQWDRGAHIFCGNCPGGGGYSFAEGQRCHICLPQHMDGTATRFEALLVHELIHCDQYKCGKRGLGGNQAGPTIGGPVPFPEPTPPQPNQCFNCQNFEKRAYREQCMWLHPGDTAASKKCVADGICFSCKNACKGKSGFEKSCKKRDLPF</sequence>
<dbReference type="EC" id="3.1.-.-" evidence="1"/>
<proteinExistence type="predicted"/>
<comment type="caution">
    <text evidence="1">The sequence shown here is derived from an EMBL/GenBank/DDBJ whole genome shotgun (WGS) entry which is preliminary data.</text>
</comment>
<dbReference type="RefSeq" id="WP_146410082.1">
    <property type="nucleotide sequence ID" value="NZ_SJPU01000016.1"/>
</dbReference>
<dbReference type="EMBL" id="SJPU01000016">
    <property type="protein sequence ID" value="TWU05405.1"/>
    <property type="molecule type" value="Genomic_DNA"/>
</dbReference>
<reference evidence="1 2" key="1">
    <citation type="journal article" date="2020" name="Antonie Van Leeuwenhoek">
        <title>Rhodopirellula heiligendammensis sp. nov., Rhodopirellula pilleata sp. nov., and Rhodopirellula solitaria sp. nov. isolated from natural or artificial marine surfaces in Northern Germany and California, USA, and emended description of the genus Rhodopirellula.</title>
        <authorList>
            <person name="Kallscheuer N."/>
            <person name="Wiegand S."/>
            <person name="Jogler M."/>
            <person name="Boedeker C."/>
            <person name="Peeters S.H."/>
            <person name="Rast P."/>
            <person name="Heuer A."/>
            <person name="Jetten M.S.M."/>
            <person name="Rohde M."/>
            <person name="Jogler C."/>
        </authorList>
    </citation>
    <scope>NUCLEOTIDE SEQUENCE [LARGE SCALE GENOMIC DNA]</scope>
    <source>
        <strain evidence="1 2">Poly21</strain>
    </source>
</reference>
<dbReference type="GO" id="GO:0016787">
    <property type="term" value="F:hydrolase activity"/>
    <property type="evidence" value="ECO:0007669"/>
    <property type="project" value="UniProtKB-KW"/>
</dbReference>
<dbReference type="AlphaFoldDB" id="A0A5C6AZD7"/>
<dbReference type="Proteomes" id="UP000319908">
    <property type="component" value="Unassembled WGS sequence"/>
</dbReference>
<gene>
    <name evidence="1" type="primary">wapA_4</name>
    <name evidence="1" type="ORF">Poly21_56860</name>
</gene>
<dbReference type="PANTHER" id="PTHR32305:SF15">
    <property type="entry name" value="PROTEIN RHSA-RELATED"/>
    <property type="match status" value="1"/>
</dbReference>
<dbReference type="InterPro" id="IPR050708">
    <property type="entry name" value="T6SS_VgrG/RHS"/>
</dbReference>
<keyword evidence="1" id="KW-0378">Hydrolase</keyword>
<dbReference type="PANTHER" id="PTHR32305">
    <property type="match status" value="1"/>
</dbReference>
<dbReference type="NCBIfam" id="TIGR03696">
    <property type="entry name" value="Rhs_assc_core"/>
    <property type="match status" value="1"/>
</dbReference>
<protein>
    <submittedName>
        <fullName evidence="1">tRNA nuclease WapA</fullName>
        <ecNumber evidence="1">3.1.-.-</ecNumber>
    </submittedName>
</protein>
<dbReference type="Gene3D" id="2.180.10.10">
    <property type="entry name" value="RHS repeat-associated core"/>
    <property type="match status" value="1"/>
</dbReference>